<feature type="compositionally biased region" description="Polar residues" evidence="1">
    <location>
        <begin position="520"/>
        <end position="532"/>
    </location>
</feature>
<feature type="region of interest" description="Disordered" evidence="1">
    <location>
        <begin position="179"/>
        <end position="213"/>
    </location>
</feature>
<feature type="compositionally biased region" description="Polar residues" evidence="1">
    <location>
        <begin position="715"/>
        <end position="724"/>
    </location>
</feature>
<feature type="compositionally biased region" description="Low complexity" evidence="1">
    <location>
        <begin position="902"/>
        <end position="913"/>
    </location>
</feature>
<reference evidence="2 3" key="1">
    <citation type="submission" date="2024-05" db="EMBL/GenBank/DDBJ databases">
        <title>A high-quality chromosomal-level genome assembly of Topmouth culter (Culter alburnus).</title>
        <authorList>
            <person name="Zhao H."/>
        </authorList>
    </citation>
    <scope>NUCLEOTIDE SEQUENCE [LARGE SCALE GENOMIC DNA]</scope>
    <source>
        <strain evidence="2">CATC2023</strain>
        <tissue evidence="2">Muscle</tissue>
    </source>
</reference>
<evidence type="ECO:0000313" key="2">
    <source>
        <dbReference type="EMBL" id="KAK9957307.1"/>
    </source>
</evidence>
<dbReference type="PANTHER" id="PTHR23039:SF6">
    <property type="entry name" value="SIMILAR TO MKIAA1522 PROTEIN"/>
    <property type="match status" value="1"/>
</dbReference>
<name>A0AAW1ZB92_CULAL</name>
<comment type="caution">
    <text evidence="2">The sequence shown here is derived from an EMBL/GenBank/DDBJ whole genome shotgun (WGS) entry which is preliminary data.</text>
</comment>
<feature type="compositionally biased region" description="Polar residues" evidence="1">
    <location>
        <begin position="914"/>
        <end position="937"/>
    </location>
</feature>
<feature type="compositionally biased region" description="Polar residues" evidence="1">
    <location>
        <begin position="801"/>
        <end position="824"/>
    </location>
</feature>
<feature type="compositionally biased region" description="Acidic residues" evidence="1">
    <location>
        <begin position="1040"/>
        <end position="1053"/>
    </location>
</feature>
<feature type="compositionally biased region" description="Polar residues" evidence="1">
    <location>
        <begin position="606"/>
        <end position="636"/>
    </location>
</feature>
<dbReference type="Pfam" id="PF15273">
    <property type="entry name" value="NHS"/>
    <property type="match status" value="1"/>
</dbReference>
<dbReference type="Proteomes" id="UP001479290">
    <property type="component" value="Unassembled WGS sequence"/>
</dbReference>
<dbReference type="InterPro" id="IPR024845">
    <property type="entry name" value="NHS-like"/>
</dbReference>
<evidence type="ECO:0000313" key="3">
    <source>
        <dbReference type="Proteomes" id="UP001479290"/>
    </source>
</evidence>
<feature type="compositionally biased region" description="Low complexity" evidence="1">
    <location>
        <begin position="1088"/>
        <end position="1097"/>
    </location>
</feature>
<feature type="compositionally biased region" description="Pro residues" evidence="1">
    <location>
        <begin position="755"/>
        <end position="770"/>
    </location>
</feature>
<gene>
    <name evidence="2" type="ORF">ABG768_011566</name>
</gene>
<feature type="region of interest" description="Disordered" evidence="1">
    <location>
        <begin position="1238"/>
        <end position="1270"/>
    </location>
</feature>
<feature type="region of interest" description="Disordered" evidence="1">
    <location>
        <begin position="1323"/>
        <end position="1343"/>
    </location>
</feature>
<feature type="compositionally biased region" description="Low complexity" evidence="1">
    <location>
        <begin position="447"/>
        <end position="464"/>
    </location>
</feature>
<feature type="region of interest" description="Disordered" evidence="1">
    <location>
        <begin position="1441"/>
        <end position="1472"/>
    </location>
</feature>
<accession>A0AAW1ZB92</accession>
<feature type="compositionally biased region" description="Basic and acidic residues" evidence="1">
    <location>
        <begin position="1010"/>
        <end position="1020"/>
    </location>
</feature>
<keyword evidence="3" id="KW-1185">Reference proteome</keyword>
<dbReference type="EMBL" id="JAWDJR010000019">
    <property type="protein sequence ID" value="KAK9957307.1"/>
    <property type="molecule type" value="Genomic_DNA"/>
</dbReference>
<feature type="compositionally biased region" description="Polar residues" evidence="1">
    <location>
        <begin position="846"/>
        <end position="868"/>
    </location>
</feature>
<organism evidence="2 3">
    <name type="scientific">Culter alburnus</name>
    <name type="common">Topmouth culter</name>
    <dbReference type="NCBI Taxonomy" id="194366"/>
    <lineage>
        <taxon>Eukaryota</taxon>
        <taxon>Metazoa</taxon>
        <taxon>Chordata</taxon>
        <taxon>Craniata</taxon>
        <taxon>Vertebrata</taxon>
        <taxon>Euteleostomi</taxon>
        <taxon>Actinopterygii</taxon>
        <taxon>Neopterygii</taxon>
        <taxon>Teleostei</taxon>
        <taxon>Ostariophysi</taxon>
        <taxon>Cypriniformes</taxon>
        <taxon>Xenocyprididae</taxon>
        <taxon>Xenocypridinae</taxon>
        <taxon>Culter</taxon>
    </lineage>
</organism>
<feature type="compositionally biased region" description="Polar residues" evidence="1">
    <location>
        <begin position="1455"/>
        <end position="1472"/>
    </location>
</feature>
<proteinExistence type="predicted"/>
<feature type="compositionally biased region" description="Pro residues" evidence="1">
    <location>
        <begin position="974"/>
        <end position="990"/>
    </location>
</feature>
<feature type="region of interest" description="Disordered" evidence="1">
    <location>
        <begin position="890"/>
        <end position="1102"/>
    </location>
</feature>
<feature type="compositionally biased region" description="Low complexity" evidence="1">
    <location>
        <begin position="413"/>
        <end position="430"/>
    </location>
</feature>
<sequence length="1472" mass="160393">MEYLGWAKAVVLEHPSGACWGLAGLRVLGGIQEQLGQRSVVTGLRMSRSSSTGDLVPKDITEILALQASKKKRGSSLGRAFSWFKSSKRKRSVSNGQSRSGGQCGRSGESATAKQIHASSEASKAGQKQDEQRKLTVHYTASQHYQENVFIEGSRPQYLEDLHTEAQEGLKILQQEEHKNGVDFQDDQSVPEEDTSSRERDESLETDSTAGQSVISVSTVSAVSSHPVLTRQGSTFKPLNPVKRMDKTKRRSRRTTIMGIPQQVQRELDMARGTIMQQLPNRKRDEDESSGTVVIPTIDGELPLVNHEGARVHLQNIEVLQTSRDEEFLINHIHSVYQDELNRKLGLGACPTQRPKSLAVPGMTTSSFLHEPLGPVMSISPQATYLSKIIPNAILPAAIDIIEINHDHSRRSASTVSKSSLASASPASSRSGGGTNQGPLTASSNKSHSQSSETVVSNSSTISSKGRCLPTFVADHTKEVSDLIPKEMIVTSPSSWKSSDSKDTNHRLEHRELGDAGDNVRNSQSFSRSLSVMKTKLPPAPPQRTYSLHHEKLKRRSKERIDIKDLKDMAPNDEQTGRDLSSTKEDHQSTKNEKSSVHSSVLSSFRDFQTSVESSPLSPDQTFTGSHVRLSNSSPKKTGESGENKFDRTLSPSSGYSSQSGTPTHSPKEVSPSSPGKRRVKPSKPERAGVQSSPVVSVSSSMTSLSSVTSDTVHQDIQTNTTPSEPLKCSPPLTTVKNKVTPTHPTTALRELFNIPPPPKVKAPSPPPPETWIHNKRTLELLCGPGPNPHKLHQLQKQQKESSIGKNQNTKSMQILEQMIPKTQTTEEIKTGAQVENKEAVKEQNESMSPQVLEQTTAETPDGSSTLHNELESPETIAEVKQTICLKEEKTVKDQQERGSQTIPTTKVPTITVDQSMLSQTNCEVKTNGEIVSTSPPKNDEANEEIQNDHVKGILNHKPMQTLGVEVPDVNGISPPPSPPPEHHPPPPPTKKMSASSVSIPPSKDEEEQKQETNEQKQETEEQVTFLESSWPPPPPPMEESTDLMFEEQDELDFPPPPPSFVHEPLSEISVNCPEESCEQQANTELVSSTSSDMDSSPDQKSEIHTILPKRIVQNGMENRQQDKPCNNVSDFSVDQVGMENTTVATPKMSFLLPDELVQGEDSSPDTQADSTVLLAPPLPVENQSIVNSRRQLGLLNKDNRSKELLCRNKSTPIPKEDANIPLVTPSLLQMVRLRSVNVGEDNNDSKPSTETTTNEDHSITSQATPQKPIRKSLALKSNSPAKSSPAPATVPSMCLQEAIRMKTAAMSSSGVPAMLNLRLSSASSASSPVPSPKTPDGCDLHSSPASTASFIFSKSTKKIIIETPTSPEVQASLRQSLAAEIMQVSDQAKTMITNGTKKPIKVPPPVAKKPVHVTSPPNKMETATPDKTEILTNKQIMRVEVNGQSDPVHPAGQRAQSLGSQEQARSTDTAC</sequence>
<feature type="compositionally biased region" description="Acidic residues" evidence="1">
    <location>
        <begin position="184"/>
        <end position="194"/>
    </location>
</feature>
<feature type="compositionally biased region" description="Basic and acidic residues" evidence="1">
    <location>
        <begin position="825"/>
        <end position="845"/>
    </location>
</feature>
<feature type="compositionally biased region" description="Low complexity" evidence="1">
    <location>
        <begin position="690"/>
        <end position="712"/>
    </location>
</feature>
<feature type="compositionally biased region" description="Polar residues" evidence="1">
    <location>
        <begin position="437"/>
        <end position="446"/>
    </location>
</feature>
<evidence type="ECO:0000256" key="1">
    <source>
        <dbReference type="SAM" id="MobiDB-lite"/>
    </source>
</evidence>
<feature type="region of interest" description="Disordered" evidence="1">
    <location>
        <begin position="88"/>
        <end position="134"/>
    </location>
</feature>
<dbReference type="PANTHER" id="PTHR23039">
    <property type="entry name" value="NANCE-HORAN SYNDROME PROTEIN"/>
    <property type="match status" value="1"/>
</dbReference>
<feature type="compositionally biased region" description="Low complexity" evidence="1">
    <location>
        <begin position="651"/>
        <end position="664"/>
    </location>
</feature>
<feature type="compositionally biased region" description="Basic and acidic residues" evidence="1">
    <location>
        <begin position="559"/>
        <end position="596"/>
    </location>
</feature>
<feature type="region of interest" description="Disordered" evidence="1">
    <location>
        <begin position="753"/>
        <end position="875"/>
    </location>
</feature>
<feature type="region of interest" description="Disordered" evidence="1">
    <location>
        <begin position="231"/>
        <end position="252"/>
    </location>
</feature>
<feature type="region of interest" description="Disordered" evidence="1">
    <location>
        <begin position="1396"/>
        <end position="1427"/>
    </location>
</feature>
<feature type="region of interest" description="Disordered" evidence="1">
    <location>
        <begin position="413"/>
        <end position="464"/>
    </location>
</feature>
<evidence type="ECO:0008006" key="4">
    <source>
        <dbReference type="Google" id="ProtNLM"/>
    </source>
</evidence>
<feature type="compositionally biased region" description="Basic and acidic residues" evidence="1">
    <location>
        <begin position="637"/>
        <end position="648"/>
    </location>
</feature>
<feature type="compositionally biased region" description="Low complexity" evidence="1">
    <location>
        <begin position="94"/>
        <end position="110"/>
    </location>
</feature>
<feature type="region of interest" description="Disordered" evidence="1">
    <location>
        <begin position="510"/>
        <end position="740"/>
    </location>
</feature>
<dbReference type="GO" id="GO:0030154">
    <property type="term" value="P:cell differentiation"/>
    <property type="evidence" value="ECO:0007669"/>
    <property type="project" value="TreeGrafter"/>
</dbReference>
<protein>
    <recommendedName>
        <fullName evidence="4">KIAA1522</fullName>
    </recommendedName>
</protein>